<name>A0A0A7KRB9_9ABAC</name>
<sequence length="178" mass="20850">MSTIRNKRLVRTIEQIEAQNKFRQVPICDLKKVSRAISILQQSNARMGRIVKCMHNYYEQKYKIKVSELETALQRKCQKIAQLQDDNTPPAYLFIVRNKNCVQFFEEFAQLNEALRDNNQWRVVLCRISKSTAVERALVITVARSKSNDTVVLTKNSIQFQSNDEAEAFEEDIRLMFE</sequence>
<organism evidence="1 2">
    <name type="scientific">Agrotis segetum nucleopolyhedrovirus B</name>
    <dbReference type="NCBI Taxonomy" id="1580580"/>
    <lineage>
        <taxon>Viruses</taxon>
        <taxon>Viruses incertae sedis</taxon>
        <taxon>Naldaviricetes</taxon>
        <taxon>Lefavirales</taxon>
        <taxon>Baculoviridae</taxon>
        <taxon>Alphabaculovirus</taxon>
        <taxon>Alphabaculovirus alteragsegetum</taxon>
    </lineage>
</organism>
<protein>
    <submittedName>
        <fullName evidence="1">Asb029</fullName>
    </submittedName>
</protein>
<dbReference type="GeneID" id="22619619"/>
<evidence type="ECO:0000313" key="1">
    <source>
        <dbReference type="EMBL" id="AIZ48587.1"/>
    </source>
</evidence>
<dbReference type="OrthoDB" id="19079at10239"/>
<dbReference type="Proteomes" id="UP000202327">
    <property type="component" value="Segment"/>
</dbReference>
<dbReference type="EMBL" id="KM102981">
    <property type="protein sequence ID" value="AIZ48587.1"/>
    <property type="molecule type" value="Genomic_DNA"/>
</dbReference>
<accession>A0A0A7KRB9</accession>
<evidence type="ECO:0000313" key="2">
    <source>
        <dbReference type="Proteomes" id="UP000202327"/>
    </source>
</evidence>
<dbReference type="RefSeq" id="YP_009112590.1">
    <property type="nucleotide sequence ID" value="NC_025960.1"/>
</dbReference>
<keyword evidence="2" id="KW-1185">Reference proteome</keyword>
<dbReference type="KEGG" id="vg:22619619"/>
<dbReference type="PIRSF" id="PIRSF025479">
    <property type="entry name" value="UCP025479"/>
    <property type="match status" value="1"/>
</dbReference>
<dbReference type="InterPro" id="IPR016829">
    <property type="entry name" value="SfNPV_sf27"/>
</dbReference>
<reference evidence="1 2" key="1">
    <citation type="journal article" date="2015" name="Virus Genes">
        <title>The genome sequence of Agrotis segetum nucleopolyhedrovirus B (AgseNPV-B) reveals a new baculovirus species within the Agrotis baculovirus complex.</title>
        <authorList>
            <person name="Wennmann J.T."/>
            <person name="Gueli Alletti G."/>
            <person name="Jehle J.A."/>
        </authorList>
    </citation>
    <scope>NUCLEOTIDE SEQUENCE [LARGE SCALE GENOMIC DNA]</scope>
    <source>
        <strain evidence="1">English</strain>
    </source>
</reference>
<proteinExistence type="predicted"/>